<sequence length="88" mass="9806">MFELTASKIADHSVLTIPPGTALPEHIEDSMVYVGTSADYGHYVQVYLCEDAVIRGMPVVFTVCDRADFRACYRHARMMRPGGAANRR</sequence>
<name>A0A212KC09_9PROT</name>
<dbReference type="EMBL" id="FLUO01000001">
    <property type="protein sequence ID" value="SBW09249.1"/>
    <property type="molecule type" value="Genomic_DNA"/>
</dbReference>
<evidence type="ECO:0000313" key="1">
    <source>
        <dbReference type="EMBL" id="SBW09249.1"/>
    </source>
</evidence>
<gene>
    <name evidence="1" type="ORF">KL86APRO_12551</name>
</gene>
<accession>A0A212KC09</accession>
<reference evidence="1" key="1">
    <citation type="submission" date="2016-04" db="EMBL/GenBank/DDBJ databases">
        <authorList>
            <person name="Evans L.H."/>
            <person name="Alamgir A."/>
            <person name="Owens N."/>
            <person name="Weber N.D."/>
            <person name="Virtaneva K."/>
            <person name="Barbian K."/>
            <person name="Babar A."/>
            <person name="Rosenke K."/>
        </authorList>
    </citation>
    <scope>NUCLEOTIDE SEQUENCE</scope>
    <source>
        <strain evidence="1">86</strain>
    </source>
</reference>
<organism evidence="1">
    <name type="scientific">uncultured Alphaproteobacteria bacterium</name>
    <dbReference type="NCBI Taxonomy" id="91750"/>
    <lineage>
        <taxon>Bacteria</taxon>
        <taxon>Pseudomonadati</taxon>
        <taxon>Pseudomonadota</taxon>
        <taxon>Alphaproteobacteria</taxon>
        <taxon>environmental samples</taxon>
    </lineage>
</organism>
<protein>
    <submittedName>
        <fullName evidence="1">Uncharacterized protein</fullName>
    </submittedName>
</protein>
<proteinExistence type="predicted"/>
<dbReference type="AlphaFoldDB" id="A0A212KC09"/>